<dbReference type="InterPro" id="IPR051289">
    <property type="entry name" value="LAGLIDADG_Endonuclease"/>
</dbReference>
<dbReference type="RefSeq" id="YP_009720821.1">
    <property type="nucleotide sequence ID" value="NC_045362.1"/>
</dbReference>
<dbReference type="SUPFAM" id="SSF55608">
    <property type="entry name" value="Homing endonucleases"/>
    <property type="match status" value="1"/>
</dbReference>
<dbReference type="PANTHER" id="PTHR36181">
    <property type="entry name" value="INTRON-ENCODED ENDONUCLEASE AI3-RELATED"/>
    <property type="match status" value="1"/>
</dbReference>
<keyword evidence="2" id="KW-0540">Nuclease</keyword>
<dbReference type="GeneID" id="42903446"/>
<gene>
    <name evidence="2" type="primary">orf184</name>
</gene>
<organism evidence="2">
    <name type="scientific">Chlorella vulgaris</name>
    <name type="common">Green alga</name>
    <dbReference type="NCBI Taxonomy" id="3077"/>
    <lineage>
        <taxon>Eukaryota</taxon>
        <taxon>Viridiplantae</taxon>
        <taxon>Chlorophyta</taxon>
        <taxon>core chlorophytes</taxon>
        <taxon>Trebouxiophyceae</taxon>
        <taxon>Chlorellales</taxon>
        <taxon>Chlorellaceae</taxon>
        <taxon>Chlorella clade</taxon>
        <taxon>Chlorella</taxon>
    </lineage>
</organism>
<dbReference type="PANTHER" id="PTHR36181:SF2">
    <property type="entry name" value="INTRON-ENCODED ENDONUCLEASE AI3-RELATED"/>
    <property type="match status" value="1"/>
</dbReference>
<dbReference type="GO" id="GO:0004519">
    <property type="term" value="F:endonuclease activity"/>
    <property type="evidence" value="ECO:0007669"/>
    <property type="project" value="UniProtKB-KW"/>
</dbReference>
<protein>
    <submittedName>
        <fullName evidence="2">Homing endonuclease</fullName>
    </submittedName>
</protein>
<sequence length="184" mass="21710">MNKIMKKIPKSQAYYITGFSDGEGSLNTSFRKRDDFLLGWKITPVFNISQKQRDILDLIQSTLSCGTIRYRNDGVWVYEVENQKSLREIIIPFFEKNPFLSQKKKADFHRFKQILAIQDSCLSLCLNDLVIICHLLDGIESKSKRKFTNQEILERATIFWEKNQDKILKKNQKLRILRDYTPNI</sequence>
<dbReference type="AlphaFoldDB" id="A0A650ANL4"/>
<dbReference type="Pfam" id="PF00961">
    <property type="entry name" value="LAGLIDADG_1"/>
    <property type="match status" value="1"/>
</dbReference>
<dbReference type="GO" id="GO:0005739">
    <property type="term" value="C:mitochondrion"/>
    <property type="evidence" value="ECO:0007669"/>
    <property type="project" value="UniProtKB-ARBA"/>
</dbReference>
<feature type="domain" description="Homing endonuclease LAGLIDADG" evidence="1">
    <location>
        <begin position="16"/>
        <end position="114"/>
    </location>
</feature>
<reference evidence="2" key="1">
    <citation type="submission" date="2019-05" db="EMBL/GenBank/DDBJ databases">
        <title>Chlorella vulgaris NJ-7 complete mitochondrial genome.</title>
        <authorList>
            <person name="Wang Y."/>
            <person name="Xu X."/>
        </authorList>
    </citation>
    <scope>NUCLEOTIDE SEQUENCE</scope>
    <source>
        <strain evidence="2">NJ-7</strain>
    </source>
</reference>
<evidence type="ECO:0000313" key="2">
    <source>
        <dbReference type="EMBL" id="QGN75010.1"/>
    </source>
</evidence>
<accession>A0A650ANL4</accession>
<keyword evidence="2" id="KW-0496">Mitochondrion</keyword>
<geneLocation type="mitochondrion" evidence="2"/>
<dbReference type="InterPro" id="IPR027434">
    <property type="entry name" value="Homing_endonucl"/>
</dbReference>
<dbReference type="Gene3D" id="3.10.28.10">
    <property type="entry name" value="Homing endonucleases"/>
    <property type="match status" value="1"/>
</dbReference>
<dbReference type="EMBL" id="MK948101">
    <property type="protein sequence ID" value="QGN75010.1"/>
    <property type="molecule type" value="Genomic_DNA"/>
</dbReference>
<keyword evidence="2" id="KW-0255">Endonuclease</keyword>
<name>A0A650ANL4_CHLVU</name>
<evidence type="ECO:0000259" key="1">
    <source>
        <dbReference type="Pfam" id="PF00961"/>
    </source>
</evidence>
<proteinExistence type="predicted"/>
<dbReference type="InterPro" id="IPR004860">
    <property type="entry name" value="LAGLIDADG_dom"/>
</dbReference>
<keyword evidence="2" id="KW-0378">Hydrolase</keyword>